<dbReference type="Proteomes" id="UP000887574">
    <property type="component" value="Unplaced"/>
</dbReference>
<accession>A0A915ED34</accession>
<feature type="compositionally biased region" description="Polar residues" evidence="1">
    <location>
        <begin position="117"/>
        <end position="132"/>
    </location>
</feature>
<evidence type="ECO:0000256" key="1">
    <source>
        <dbReference type="SAM" id="MobiDB-lite"/>
    </source>
</evidence>
<feature type="transmembrane region" description="Helical" evidence="2">
    <location>
        <begin position="12"/>
        <end position="30"/>
    </location>
</feature>
<evidence type="ECO:0000256" key="2">
    <source>
        <dbReference type="SAM" id="Phobius"/>
    </source>
</evidence>
<feature type="region of interest" description="Disordered" evidence="1">
    <location>
        <begin position="87"/>
        <end position="144"/>
    </location>
</feature>
<sequence>MSENAVYIGQSFQYTLLYFAFICSWFRTIFDKICVSKKPYSGILSIQFTKPKTTAQGQPWVTPPPIPHIYQPLQPVNGQTSRTAVPEHHEHISSFHSSRHRIAEPSESMQEEDDKQMNSQLNTPTRFSSKNGANEDKASSFRRPATSQIMSGSGNYNGVGVGSGFGIGIPGVGPIGVNSGLGVGVPGLSGGGSRGGGGGLFGIGSSTGVSAPFVGNIGVSSGLGIG</sequence>
<organism evidence="3 4">
    <name type="scientific">Ditylenchus dipsaci</name>
    <dbReference type="NCBI Taxonomy" id="166011"/>
    <lineage>
        <taxon>Eukaryota</taxon>
        <taxon>Metazoa</taxon>
        <taxon>Ecdysozoa</taxon>
        <taxon>Nematoda</taxon>
        <taxon>Chromadorea</taxon>
        <taxon>Rhabditida</taxon>
        <taxon>Tylenchina</taxon>
        <taxon>Tylenchomorpha</taxon>
        <taxon>Sphaerularioidea</taxon>
        <taxon>Anguinidae</taxon>
        <taxon>Anguininae</taxon>
        <taxon>Ditylenchus</taxon>
    </lineage>
</organism>
<reference evidence="4" key="1">
    <citation type="submission" date="2022-11" db="UniProtKB">
        <authorList>
            <consortium name="WormBaseParasite"/>
        </authorList>
    </citation>
    <scope>IDENTIFICATION</scope>
</reference>
<dbReference type="AlphaFoldDB" id="A0A915ED34"/>
<keyword evidence="2" id="KW-0812">Transmembrane</keyword>
<evidence type="ECO:0000313" key="4">
    <source>
        <dbReference type="WBParaSite" id="jg4858"/>
    </source>
</evidence>
<proteinExistence type="predicted"/>
<keyword evidence="2" id="KW-0472">Membrane</keyword>
<dbReference type="WBParaSite" id="jg4858">
    <property type="protein sequence ID" value="jg4858"/>
    <property type="gene ID" value="jg4858"/>
</dbReference>
<name>A0A915ED34_9BILA</name>
<evidence type="ECO:0000313" key="3">
    <source>
        <dbReference type="Proteomes" id="UP000887574"/>
    </source>
</evidence>
<keyword evidence="3" id="KW-1185">Reference proteome</keyword>
<protein>
    <submittedName>
        <fullName evidence="4">Uncharacterized protein</fullName>
    </submittedName>
</protein>
<keyword evidence="2" id="KW-1133">Transmembrane helix</keyword>